<gene>
    <name evidence="2" type="ORF">KSF_086820</name>
</gene>
<keyword evidence="1" id="KW-0812">Transmembrane</keyword>
<dbReference type="RefSeq" id="WP_220209340.1">
    <property type="nucleotide sequence ID" value="NZ_BNJK01000002.1"/>
</dbReference>
<proteinExistence type="predicted"/>
<evidence type="ECO:0000313" key="2">
    <source>
        <dbReference type="EMBL" id="GHO98634.1"/>
    </source>
</evidence>
<reference evidence="2" key="1">
    <citation type="submission" date="2020-10" db="EMBL/GenBank/DDBJ databases">
        <title>Taxonomic study of unclassified bacteria belonging to the class Ktedonobacteria.</title>
        <authorList>
            <person name="Yabe S."/>
            <person name="Wang C.M."/>
            <person name="Zheng Y."/>
            <person name="Sakai Y."/>
            <person name="Cavaletti L."/>
            <person name="Monciardini P."/>
            <person name="Donadio S."/>
        </authorList>
    </citation>
    <scope>NUCLEOTIDE SEQUENCE</scope>
    <source>
        <strain evidence="2">ID150040</strain>
    </source>
</reference>
<evidence type="ECO:0000313" key="3">
    <source>
        <dbReference type="Proteomes" id="UP000597444"/>
    </source>
</evidence>
<keyword evidence="1" id="KW-0472">Membrane</keyword>
<dbReference type="AlphaFoldDB" id="A0A8J3N521"/>
<comment type="caution">
    <text evidence="2">The sequence shown here is derived from an EMBL/GenBank/DDBJ whole genome shotgun (WGS) entry which is preliminary data.</text>
</comment>
<feature type="transmembrane region" description="Helical" evidence="1">
    <location>
        <begin position="24"/>
        <end position="46"/>
    </location>
</feature>
<keyword evidence="1" id="KW-1133">Transmembrane helix</keyword>
<evidence type="ECO:0000256" key="1">
    <source>
        <dbReference type="SAM" id="Phobius"/>
    </source>
</evidence>
<name>A0A8J3N521_9CHLR</name>
<organism evidence="2 3">
    <name type="scientific">Reticulibacter mediterranei</name>
    <dbReference type="NCBI Taxonomy" id="2778369"/>
    <lineage>
        <taxon>Bacteria</taxon>
        <taxon>Bacillati</taxon>
        <taxon>Chloroflexota</taxon>
        <taxon>Ktedonobacteria</taxon>
        <taxon>Ktedonobacterales</taxon>
        <taxon>Reticulibacteraceae</taxon>
        <taxon>Reticulibacter</taxon>
    </lineage>
</organism>
<dbReference type="Proteomes" id="UP000597444">
    <property type="component" value="Unassembled WGS sequence"/>
</dbReference>
<dbReference type="EMBL" id="BNJK01000002">
    <property type="protein sequence ID" value="GHO98634.1"/>
    <property type="molecule type" value="Genomic_DNA"/>
</dbReference>
<feature type="transmembrane region" description="Helical" evidence="1">
    <location>
        <begin position="58"/>
        <end position="80"/>
    </location>
</feature>
<sequence>MSLHLALAVTVSIGQFFLNLFNQGLAPALYGISAFFFAWGSIGLMFPGQRGQELAKENIYRILGALALALLTAIITSIFFTAAGGTPQIAAPTQ</sequence>
<keyword evidence="3" id="KW-1185">Reference proteome</keyword>
<accession>A0A8J3N521</accession>
<protein>
    <submittedName>
        <fullName evidence="2">Uncharacterized protein</fullName>
    </submittedName>
</protein>